<comment type="cofactor">
    <cofactor evidence="1">
        <name>FMN</name>
        <dbReference type="ChEBI" id="CHEBI:58210"/>
    </cofactor>
</comment>
<dbReference type="InterPro" id="IPR052174">
    <property type="entry name" value="Flavoredoxin"/>
</dbReference>
<evidence type="ECO:0000256" key="1">
    <source>
        <dbReference type="ARBA" id="ARBA00001917"/>
    </source>
</evidence>
<dbReference type="InterPro" id="IPR012349">
    <property type="entry name" value="Split_barrel_FMN-bd"/>
</dbReference>
<gene>
    <name evidence="5" type="ORF">S06H3_48604</name>
</gene>
<evidence type="ECO:0000256" key="2">
    <source>
        <dbReference type="ARBA" id="ARBA00022630"/>
    </source>
</evidence>
<sequence>MSKILMGPKTWLYPAPALLIGANVDGKPNFMAVAWGGIANSEPPMVAIAIRPNRYTHKGISQNSTFSVNIPSVDLVKEADYCGCTSGTKVNKAEACKFNVFYGKLGNAPLIEQCPVNLECKVAHTLELGSHSLFIGRIEETHISEDCLTDGKPDMNKLKPFIFLPEPNYQYLAFGEFIGKAFHIFQELKVKE</sequence>
<dbReference type="PANTHER" id="PTHR43567:SF1">
    <property type="entry name" value="FLAVOREDOXIN"/>
    <property type="match status" value="1"/>
</dbReference>
<protein>
    <recommendedName>
        <fullName evidence="4">Flavin reductase like domain-containing protein</fullName>
    </recommendedName>
</protein>
<proteinExistence type="inferred from homology"/>
<evidence type="ECO:0000256" key="3">
    <source>
        <dbReference type="ARBA" id="ARBA00038054"/>
    </source>
</evidence>
<keyword evidence="2" id="KW-0285">Flavoprotein</keyword>
<accession>X1QJD1</accession>
<dbReference type="Gene3D" id="2.30.110.10">
    <property type="entry name" value="Electron Transport, Fmn-binding Protein, Chain A"/>
    <property type="match status" value="1"/>
</dbReference>
<dbReference type="AlphaFoldDB" id="X1QJD1"/>
<feature type="domain" description="Flavin reductase like" evidence="4">
    <location>
        <begin position="12"/>
        <end position="163"/>
    </location>
</feature>
<dbReference type="Pfam" id="PF01613">
    <property type="entry name" value="Flavin_Reduct"/>
    <property type="match status" value="1"/>
</dbReference>
<dbReference type="SMART" id="SM00903">
    <property type="entry name" value="Flavin_Reduct"/>
    <property type="match status" value="1"/>
</dbReference>
<reference evidence="5" key="1">
    <citation type="journal article" date="2014" name="Front. Microbiol.">
        <title>High frequency of phylogenetically diverse reductive dehalogenase-homologous genes in deep subseafloor sedimentary metagenomes.</title>
        <authorList>
            <person name="Kawai M."/>
            <person name="Futagami T."/>
            <person name="Toyoda A."/>
            <person name="Takaki Y."/>
            <person name="Nishi S."/>
            <person name="Hori S."/>
            <person name="Arai W."/>
            <person name="Tsubouchi T."/>
            <person name="Morono Y."/>
            <person name="Uchiyama I."/>
            <person name="Ito T."/>
            <person name="Fujiyama A."/>
            <person name="Inagaki F."/>
            <person name="Takami H."/>
        </authorList>
    </citation>
    <scope>NUCLEOTIDE SEQUENCE</scope>
    <source>
        <strain evidence="5">Expedition CK06-06</strain>
    </source>
</reference>
<dbReference type="InterPro" id="IPR002563">
    <property type="entry name" value="Flavin_Rdtase-like_dom"/>
</dbReference>
<dbReference type="EMBL" id="BARV01030617">
    <property type="protein sequence ID" value="GAI43374.1"/>
    <property type="molecule type" value="Genomic_DNA"/>
</dbReference>
<dbReference type="SUPFAM" id="SSF50475">
    <property type="entry name" value="FMN-binding split barrel"/>
    <property type="match status" value="1"/>
</dbReference>
<comment type="similarity">
    <text evidence="3">Belongs to the flavoredoxin family.</text>
</comment>
<organism evidence="5">
    <name type="scientific">marine sediment metagenome</name>
    <dbReference type="NCBI Taxonomy" id="412755"/>
    <lineage>
        <taxon>unclassified sequences</taxon>
        <taxon>metagenomes</taxon>
        <taxon>ecological metagenomes</taxon>
    </lineage>
</organism>
<comment type="caution">
    <text evidence="5">The sequence shown here is derived from an EMBL/GenBank/DDBJ whole genome shotgun (WGS) entry which is preliminary data.</text>
</comment>
<dbReference type="GO" id="GO:0010181">
    <property type="term" value="F:FMN binding"/>
    <property type="evidence" value="ECO:0007669"/>
    <property type="project" value="InterPro"/>
</dbReference>
<name>X1QJD1_9ZZZZ</name>
<dbReference type="PANTHER" id="PTHR43567">
    <property type="entry name" value="FLAVOREDOXIN-RELATED-RELATED"/>
    <property type="match status" value="1"/>
</dbReference>
<evidence type="ECO:0000259" key="4">
    <source>
        <dbReference type="SMART" id="SM00903"/>
    </source>
</evidence>
<evidence type="ECO:0000313" key="5">
    <source>
        <dbReference type="EMBL" id="GAI43374.1"/>
    </source>
</evidence>